<keyword evidence="1" id="KW-0496">Mitochondrion</keyword>
<sequence length="45" mass="4989">MALTSLSYGLLSLYTMLVRTMFYCLPQIMTCRSASTPPSIPRSEG</sequence>
<gene>
    <name evidence="1" type="ORF">ABT39_MTgene4602</name>
</gene>
<dbReference type="EMBL" id="LKAM01000005">
    <property type="protein sequence ID" value="KUM48587.1"/>
    <property type="molecule type" value="Genomic_DNA"/>
</dbReference>
<accession>A0A101M0C0</accession>
<proteinExistence type="predicted"/>
<protein>
    <submittedName>
        <fullName evidence="1">Uncharacterized protein</fullName>
    </submittedName>
</protein>
<name>A0A101M0C0_PICGL</name>
<comment type="caution">
    <text evidence="1">The sequence shown here is derived from an EMBL/GenBank/DDBJ whole genome shotgun (WGS) entry which is preliminary data.</text>
</comment>
<reference evidence="1" key="1">
    <citation type="journal article" date="2015" name="Genome Biol. Evol.">
        <title>Organellar Genomes of White Spruce (Picea glauca): Assembly and Annotation.</title>
        <authorList>
            <person name="Jackman S.D."/>
            <person name="Warren R.L."/>
            <person name="Gibb E.A."/>
            <person name="Vandervalk B.P."/>
            <person name="Mohamadi H."/>
            <person name="Chu J."/>
            <person name="Raymond A."/>
            <person name="Pleasance S."/>
            <person name="Coope R."/>
            <person name="Wildung M.R."/>
            <person name="Ritland C.E."/>
            <person name="Bousquet J."/>
            <person name="Jones S.J."/>
            <person name="Bohlmann J."/>
            <person name="Birol I."/>
        </authorList>
    </citation>
    <scope>NUCLEOTIDE SEQUENCE [LARGE SCALE GENOMIC DNA]</scope>
    <source>
        <tissue evidence="1">Flushing bud</tissue>
    </source>
</reference>
<dbReference type="AlphaFoldDB" id="A0A101M0C0"/>
<evidence type="ECO:0000313" key="1">
    <source>
        <dbReference type="EMBL" id="KUM48587.1"/>
    </source>
</evidence>
<geneLocation type="mitochondrion" evidence="1"/>
<organism evidence="1">
    <name type="scientific">Picea glauca</name>
    <name type="common">White spruce</name>
    <name type="synonym">Pinus glauca</name>
    <dbReference type="NCBI Taxonomy" id="3330"/>
    <lineage>
        <taxon>Eukaryota</taxon>
        <taxon>Viridiplantae</taxon>
        <taxon>Streptophyta</taxon>
        <taxon>Embryophyta</taxon>
        <taxon>Tracheophyta</taxon>
        <taxon>Spermatophyta</taxon>
        <taxon>Pinopsida</taxon>
        <taxon>Pinidae</taxon>
        <taxon>Conifers I</taxon>
        <taxon>Pinales</taxon>
        <taxon>Pinaceae</taxon>
        <taxon>Picea</taxon>
    </lineage>
</organism>